<protein>
    <submittedName>
        <fullName evidence="7">Outer membrane protein OmpA-like peptidoglycan-associated protein</fullName>
    </submittedName>
</protein>
<dbReference type="InterPro" id="IPR006690">
    <property type="entry name" value="OMPA-like_CS"/>
</dbReference>
<evidence type="ECO:0000313" key="7">
    <source>
        <dbReference type="EMBL" id="TCK08318.1"/>
    </source>
</evidence>
<dbReference type="PRINTS" id="PR01021">
    <property type="entry name" value="OMPADOMAIN"/>
</dbReference>
<dbReference type="EMBL" id="SMFU01000007">
    <property type="protein sequence ID" value="TCK08318.1"/>
    <property type="molecule type" value="Genomic_DNA"/>
</dbReference>
<evidence type="ECO:0000313" key="8">
    <source>
        <dbReference type="Proteomes" id="UP000294546"/>
    </source>
</evidence>
<reference evidence="7 8" key="1">
    <citation type="submission" date="2019-03" db="EMBL/GenBank/DDBJ databases">
        <title>Genomic Encyclopedia of Archaeal and Bacterial Type Strains, Phase II (KMG-II): from individual species to whole genera.</title>
        <authorList>
            <person name="Goeker M."/>
        </authorList>
    </citation>
    <scope>NUCLEOTIDE SEQUENCE [LARGE SCALE GENOMIC DNA]</scope>
    <source>
        <strain evidence="7 8">DSM 27697</strain>
    </source>
</reference>
<dbReference type="InterPro" id="IPR006665">
    <property type="entry name" value="OmpA-like"/>
</dbReference>
<name>A0A4R1GJV9_9GAMM</name>
<proteinExistence type="predicted"/>
<dbReference type="PROSITE" id="PS51123">
    <property type="entry name" value="OMPA_2"/>
    <property type="match status" value="1"/>
</dbReference>
<evidence type="ECO:0000256" key="3">
    <source>
        <dbReference type="ARBA" id="ARBA00023237"/>
    </source>
</evidence>
<evidence type="ECO:0000256" key="4">
    <source>
        <dbReference type="PROSITE-ProRule" id="PRU00473"/>
    </source>
</evidence>
<evidence type="ECO:0000259" key="6">
    <source>
        <dbReference type="PROSITE" id="PS51123"/>
    </source>
</evidence>
<dbReference type="PANTHER" id="PTHR30329:SF21">
    <property type="entry name" value="LIPOPROTEIN YIAD-RELATED"/>
    <property type="match status" value="1"/>
</dbReference>
<dbReference type="Proteomes" id="UP000294546">
    <property type="component" value="Unassembled WGS sequence"/>
</dbReference>
<dbReference type="Pfam" id="PF00691">
    <property type="entry name" value="OmpA"/>
    <property type="match status" value="1"/>
</dbReference>
<keyword evidence="8" id="KW-1185">Reference proteome</keyword>
<keyword evidence="3" id="KW-0998">Cell outer membrane</keyword>
<dbReference type="CDD" id="cd07185">
    <property type="entry name" value="OmpA_C-like"/>
    <property type="match status" value="1"/>
</dbReference>
<dbReference type="InterPro" id="IPR050330">
    <property type="entry name" value="Bact_OuterMem_StrucFunc"/>
</dbReference>
<gene>
    <name evidence="7" type="ORF">CLV83_0393</name>
</gene>
<dbReference type="OrthoDB" id="9782229at2"/>
<comment type="subcellular location">
    <subcellularLocation>
        <location evidence="1">Cell outer membrane</location>
    </subcellularLocation>
</comment>
<evidence type="ECO:0000256" key="2">
    <source>
        <dbReference type="ARBA" id="ARBA00023136"/>
    </source>
</evidence>
<dbReference type="PANTHER" id="PTHR30329">
    <property type="entry name" value="STATOR ELEMENT OF FLAGELLAR MOTOR COMPLEX"/>
    <property type="match status" value="1"/>
</dbReference>
<evidence type="ECO:0000256" key="1">
    <source>
        <dbReference type="ARBA" id="ARBA00004442"/>
    </source>
</evidence>
<dbReference type="InterPro" id="IPR036737">
    <property type="entry name" value="OmpA-like_sf"/>
</dbReference>
<feature type="signal peptide" evidence="5">
    <location>
        <begin position="1"/>
        <end position="26"/>
    </location>
</feature>
<keyword evidence="5" id="KW-0732">Signal</keyword>
<accession>A0A4R1GJV9</accession>
<evidence type="ECO:0000256" key="5">
    <source>
        <dbReference type="SAM" id="SignalP"/>
    </source>
</evidence>
<dbReference type="Gene3D" id="3.30.1330.60">
    <property type="entry name" value="OmpA-like domain"/>
    <property type="match status" value="1"/>
</dbReference>
<dbReference type="RefSeq" id="WP_132286749.1">
    <property type="nucleotide sequence ID" value="NZ_SMFU01000007.1"/>
</dbReference>
<feature type="chain" id="PRO_5020578359" evidence="5">
    <location>
        <begin position="27"/>
        <end position="235"/>
    </location>
</feature>
<comment type="caution">
    <text evidence="7">The sequence shown here is derived from an EMBL/GenBank/DDBJ whole genome shotgun (WGS) entry which is preliminary data.</text>
</comment>
<dbReference type="PROSITE" id="PS01068">
    <property type="entry name" value="OMPA_1"/>
    <property type="match status" value="1"/>
</dbReference>
<dbReference type="PROSITE" id="PS51257">
    <property type="entry name" value="PROKAR_LIPOPROTEIN"/>
    <property type="match status" value="1"/>
</dbReference>
<sequence>MSRSASLLTSALLLTTLSGCTVYSGAVNTLGPDKPVSDIAATTEGEVLLSTTPPPFCPALVETYMVMPEEGRTGIVDVALVNGDQLVLEGDYAAAEVAGGVATTFTGDEATMQETFGDAIAALPPAPIYVPVYFYFDSDILTDESLADAQRLYQAVLERAAPEVVVTGHTDTSGSAAFNQTLGQRRAEAVREDLIDIGVDPQTITTRSLGESQPVIETGDGVREPKNRRVEINVR</sequence>
<keyword evidence="2 4" id="KW-0472">Membrane</keyword>
<dbReference type="SUPFAM" id="SSF103088">
    <property type="entry name" value="OmpA-like"/>
    <property type="match status" value="1"/>
</dbReference>
<dbReference type="GO" id="GO:0009279">
    <property type="term" value="C:cell outer membrane"/>
    <property type="evidence" value="ECO:0007669"/>
    <property type="project" value="UniProtKB-SubCell"/>
</dbReference>
<organism evidence="7 8">
    <name type="scientific">Marinobacterium mangrovicola</name>
    <dbReference type="NCBI Taxonomy" id="1476959"/>
    <lineage>
        <taxon>Bacteria</taxon>
        <taxon>Pseudomonadati</taxon>
        <taxon>Pseudomonadota</taxon>
        <taxon>Gammaproteobacteria</taxon>
        <taxon>Oceanospirillales</taxon>
        <taxon>Oceanospirillaceae</taxon>
        <taxon>Marinobacterium</taxon>
    </lineage>
</organism>
<dbReference type="AlphaFoldDB" id="A0A4R1GJV9"/>
<feature type="domain" description="OmpA-like" evidence="6">
    <location>
        <begin position="121"/>
        <end position="235"/>
    </location>
</feature>
<dbReference type="InterPro" id="IPR006664">
    <property type="entry name" value="OMP_bac"/>
</dbReference>